<evidence type="ECO:0000256" key="1">
    <source>
        <dbReference type="SAM" id="MobiDB-lite"/>
    </source>
</evidence>
<reference evidence="2" key="1">
    <citation type="submission" date="2020-07" db="EMBL/GenBank/DDBJ databases">
        <title>Multicomponent nature underlies the extraordinary mechanical properties of spider dragline silk.</title>
        <authorList>
            <person name="Kono N."/>
            <person name="Nakamura H."/>
            <person name="Mori M."/>
            <person name="Yoshida Y."/>
            <person name="Ohtoshi R."/>
            <person name="Malay A.D."/>
            <person name="Moran D.A.P."/>
            <person name="Tomita M."/>
            <person name="Numata K."/>
            <person name="Arakawa K."/>
        </authorList>
    </citation>
    <scope>NUCLEOTIDE SEQUENCE</scope>
</reference>
<evidence type="ECO:0000313" key="2">
    <source>
        <dbReference type="EMBL" id="GFQ79007.1"/>
    </source>
</evidence>
<dbReference type="EMBL" id="BMAO01021991">
    <property type="protein sequence ID" value="GFQ79007.1"/>
    <property type="molecule type" value="Genomic_DNA"/>
</dbReference>
<feature type="compositionally biased region" description="Basic and acidic residues" evidence="1">
    <location>
        <begin position="90"/>
        <end position="100"/>
    </location>
</feature>
<keyword evidence="3" id="KW-1185">Reference proteome</keyword>
<protein>
    <submittedName>
        <fullName evidence="2">Uncharacterized protein</fullName>
    </submittedName>
</protein>
<gene>
    <name evidence="2" type="ORF">TNCT_28431</name>
</gene>
<organism evidence="2 3">
    <name type="scientific">Trichonephila clavata</name>
    <name type="common">Joro spider</name>
    <name type="synonym">Nephila clavata</name>
    <dbReference type="NCBI Taxonomy" id="2740835"/>
    <lineage>
        <taxon>Eukaryota</taxon>
        <taxon>Metazoa</taxon>
        <taxon>Ecdysozoa</taxon>
        <taxon>Arthropoda</taxon>
        <taxon>Chelicerata</taxon>
        <taxon>Arachnida</taxon>
        <taxon>Araneae</taxon>
        <taxon>Araneomorphae</taxon>
        <taxon>Entelegynae</taxon>
        <taxon>Araneoidea</taxon>
        <taxon>Nephilidae</taxon>
        <taxon>Trichonephila</taxon>
    </lineage>
</organism>
<feature type="region of interest" description="Disordered" evidence="1">
    <location>
        <begin position="77"/>
        <end position="100"/>
    </location>
</feature>
<accession>A0A8X6HQ58</accession>
<name>A0A8X6HQ58_TRICU</name>
<proteinExistence type="predicted"/>
<sequence length="100" mass="11415">MIPMIPHNEISTELRLKSGSRLEQGIFRELDVLINFYLDTDVYFLHGNTGIERNKKPGCLPRLTSVRMGNYRECSDDSPGALLERSPVGHSEKVASRRKR</sequence>
<comment type="caution">
    <text evidence="2">The sequence shown here is derived from an EMBL/GenBank/DDBJ whole genome shotgun (WGS) entry which is preliminary data.</text>
</comment>
<evidence type="ECO:0000313" key="3">
    <source>
        <dbReference type="Proteomes" id="UP000887116"/>
    </source>
</evidence>
<dbReference type="AlphaFoldDB" id="A0A8X6HQ58"/>
<dbReference type="Proteomes" id="UP000887116">
    <property type="component" value="Unassembled WGS sequence"/>
</dbReference>